<accession>A0A450ZBD1</accession>
<sequence>MIIKKISIVLLLIFSTFFCALSYADRVYSFDELYSIFVKIVNGEGKFEKKGKVKIGLSLKKIGSDKNMDKRIFLYEIDKEGHLLKIRIPTGQHYLDKTQSNFSKHVYCQGGLASSGFDIRAYRENQEKIVGILVKTDWSCGSMGCSYLLTFGEDKKLLRTCKRGR</sequence>
<name>A0A450ZBD1_9GAMM</name>
<proteinExistence type="predicted"/>
<gene>
    <name evidence="1" type="ORF">BECKTC1821D_GA0114238_11328</name>
</gene>
<dbReference type="AlphaFoldDB" id="A0A450ZBD1"/>
<evidence type="ECO:0000313" key="1">
    <source>
        <dbReference type="EMBL" id="VFK51093.1"/>
    </source>
</evidence>
<protein>
    <submittedName>
        <fullName evidence="1">Uncharacterized protein</fullName>
    </submittedName>
</protein>
<dbReference type="EMBL" id="CAADFS010000132">
    <property type="protein sequence ID" value="VFK51093.1"/>
    <property type="molecule type" value="Genomic_DNA"/>
</dbReference>
<reference evidence="1" key="1">
    <citation type="submission" date="2019-02" db="EMBL/GenBank/DDBJ databases">
        <authorList>
            <person name="Gruber-Vodicka R. H."/>
            <person name="Seah K. B. B."/>
        </authorList>
    </citation>
    <scope>NUCLEOTIDE SEQUENCE</scope>
    <source>
        <strain evidence="1">BECK_BZ123</strain>
    </source>
</reference>
<organism evidence="1">
    <name type="scientific">Candidatus Kentrum sp. TC</name>
    <dbReference type="NCBI Taxonomy" id="2126339"/>
    <lineage>
        <taxon>Bacteria</taxon>
        <taxon>Pseudomonadati</taxon>
        <taxon>Pseudomonadota</taxon>
        <taxon>Gammaproteobacteria</taxon>
        <taxon>Candidatus Kentrum</taxon>
    </lineage>
</organism>